<dbReference type="AlphaFoldDB" id="A0A3B0X219"/>
<dbReference type="GO" id="GO:0008236">
    <property type="term" value="F:serine-type peptidase activity"/>
    <property type="evidence" value="ECO:0007669"/>
    <property type="project" value="UniProtKB-KW"/>
</dbReference>
<dbReference type="SUPFAM" id="SSF52096">
    <property type="entry name" value="ClpP/crotonase"/>
    <property type="match status" value="1"/>
</dbReference>
<proteinExistence type="inferred from homology"/>
<evidence type="ECO:0000313" key="7">
    <source>
        <dbReference type="EMBL" id="VAW62278.1"/>
    </source>
</evidence>
<comment type="similarity">
    <text evidence="1">Belongs to the peptidase S49 family.</text>
</comment>
<dbReference type="PANTHER" id="PTHR42987">
    <property type="entry name" value="PEPTIDASE S49"/>
    <property type="match status" value="1"/>
</dbReference>
<reference evidence="7" key="1">
    <citation type="submission" date="2018-06" db="EMBL/GenBank/DDBJ databases">
        <authorList>
            <person name="Zhirakovskaya E."/>
        </authorList>
    </citation>
    <scope>NUCLEOTIDE SEQUENCE</scope>
</reference>
<dbReference type="CDD" id="cd07023">
    <property type="entry name" value="S49_Sppa_N_C"/>
    <property type="match status" value="1"/>
</dbReference>
<keyword evidence="5" id="KW-0472">Membrane</keyword>
<organism evidence="7">
    <name type="scientific">hydrothermal vent metagenome</name>
    <dbReference type="NCBI Taxonomy" id="652676"/>
    <lineage>
        <taxon>unclassified sequences</taxon>
        <taxon>metagenomes</taxon>
        <taxon>ecological metagenomes</taxon>
    </lineage>
</organism>
<dbReference type="Gene3D" id="6.20.330.10">
    <property type="match status" value="1"/>
</dbReference>
<sequence length="311" mass="34258">MSEDNNWEKDVLTSIATEGLKEQKRTRRWGIFFKLLTFAYLFALLTMLSPSLHEAGKKGEKHTALIELKGVIAAGAEASADNVITGLRNAFEDEDTAGVILRINSPGGSPVQSGYIYDEILRLREKYPDTPMYAVVSDICASGGYYVAAAAEKIYADQASIVGSIGVRMDNFGFVEAMKKLGVERRTLTAGKSKALLDPFAPQNEKVITHMKGLLKSVHNQFINAVKQGRGDRLKEVDGMFEGLIWTGDQSVEIGLIDELGNSSYVAREVIGEDNIVNFSVQPDFLERFSKKIGAQMSALLLEKELTLQLR</sequence>
<dbReference type="Gene3D" id="3.90.226.10">
    <property type="entry name" value="2-enoyl-CoA Hydratase, Chain A, domain 1"/>
    <property type="match status" value="1"/>
</dbReference>
<dbReference type="Pfam" id="PF01343">
    <property type="entry name" value="Peptidase_S49"/>
    <property type="match status" value="1"/>
</dbReference>
<keyword evidence="5" id="KW-0812">Transmembrane</keyword>
<name>A0A3B0X219_9ZZZZ</name>
<accession>A0A3B0X219</accession>
<dbReference type="InterPro" id="IPR029045">
    <property type="entry name" value="ClpP/crotonase-like_dom_sf"/>
</dbReference>
<evidence type="ECO:0000256" key="5">
    <source>
        <dbReference type="SAM" id="Phobius"/>
    </source>
</evidence>
<evidence type="ECO:0000256" key="1">
    <source>
        <dbReference type="ARBA" id="ARBA00008683"/>
    </source>
</evidence>
<feature type="domain" description="Peptidase S49" evidence="6">
    <location>
        <begin position="130"/>
        <end position="269"/>
    </location>
</feature>
<keyword evidence="4" id="KW-0720">Serine protease</keyword>
<evidence type="ECO:0000259" key="6">
    <source>
        <dbReference type="Pfam" id="PF01343"/>
    </source>
</evidence>
<keyword evidence="2 7" id="KW-0645">Protease</keyword>
<keyword evidence="5" id="KW-1133">Transmembrane helix</keyword>
<keyword evidence="3" id="KW-0378">Hydrolase</keyword>
<dbReference type="InterPro" id="IPR047272">
    <property type="entry name" value="S49_SppA_C"/>
</dbReference>
<evidence type="ECO:0000256" key="2">
    <source>
        <dbReference type="ARBA" id="ARBA00022670"/>
    </source>
</evidence>
<gene>
    <name evidence="7" type="ORF">MNBD_GAMMA08-3175</name>
</gene>
<feature type="transmembrane region" description="Helical" evidence="5">
    <location>
        <begin position="31"/>
        <end position="52"/>
    </location>
</feature>
<dbReference type="GO" id="GO:0006508">
    <property type="term" value="P:proteolysis"/>
    <property type="evidence" value="ECO:0007669"/>
    <property type="project" value="UniProtKB-KW"/>
</dbReference>
<dbReference type="PANTHER" id="PTHR42987:SF8">
    <property type="entry name" value="PROTEINASE"/>
    <property type="match status" value="1"/>
</dbReference>
<dbReference type="EMBL" id="UOFH01000211">
    <property type="protein sequence ID" value="VAW62278.1"/>
    <property type="molecule type" value="Genomic_DNA"/>
</dbReference>
<dbReference type="InterPro" id="IPR002142">
    <property type="entry name" value="Peptidase_S49"/>
</dbReference>
<protein>
    <submittedName>
        <fullName evidence="7">Periplasmic serine proteases (ClpP class)</fullName>
    </submittedName>
</protein>
<evidence type="ECO:0000256" key="3">
    <source>
        <dbReference type="ARBA" id="ARBA00022801"/>
    </source>
</evidence>
<evidence type="ECO:0000256" key="4">
    <source>
        <dbReference type="ARBA" id="ARBA00022825"/>
    </source>
</evidence>